<accession>A0A4C1ZE97</accession>
<evidence type="ECO:0000313" key="1">
    <source>
        <dbReference type="EMBL" id="GBP84917.1"/>
    </source>
</evidence>
<sequence length="66" mass="7072">MVSDDGDVSSRNALICRGSSVKSSAPARCGSGAGDDFRDNVTCTRLYRVSRGSKATLWFRGSMVPR</sequence>
<reference evidence="1 2" key="1">
    <citation type="journal article" date="2019" name="Commun. Biol.">
        <title>The bagworm genome reveals a unique fibroin gene that provides high tensile strength.</title>
        <authorList>
            <person name="Kono N."/>
            <person name="Nakamura H."/>
            <person name="Ohtoshi R."/>
            <person name="Tomita M."/>
            <person name="Numata K."/>
            <person name="Arakawa K."/>
        </authorList>
    </citation>
    <scope>NUCLEOTIDE SEQUENCE [LARGE SCALE GENOMIC DNA]</scope>
</reference>
<proteinExistence type="predicted"/>
<comment type="caution">
    <text evidence="1">The sequence shown here is derived from an EMBL/GenBank/DDBJ whole genome shotgun (WGS) entry which is preliminary data.</text>
</comment>
<organism evidence="1 2">
    <name type="scientific">Eumeta variegata</name>
    <name type="common">Bagworm moth</name>
    <name type="synonym">Eumeta japonica</name>
    <dbReference type="NCBI Taxonomy" id="151549"/>
    <lineage>
        <taxon>Eukaryota</taxon>
        <taxon>Metazoa</taxon>
        <taxon>Ecdysozoa</taxon>
        <taxon>Arthropoda</taxon>
        <taxon>Hexapoda</taxon>
        <taxon>Insecta</taxon>
        <taxon>Pterygota</taxon>
        <taxon>Neoptera</taxon>
        <taxon>Endopterygota</taxon>
        <taxon>Lepidoptera</taxon>
        <taxon>Glossata</taxon>
        <taxon>Ditrysia</taxon>
        <taxon>Tineoidea</taxon>
        <taxon>Psychidae</taxon>
        <taxon>Oiketicinae</taxon>
        <taxon>Eumeta</taxon>
    </lineage>
</organism>
<protein>
    <submittedName>
        <fullName evidence="1">Uncharacterized protein</fullName>
    </submittedName>
</protein>
<dbReference type="AlphaFoldDB" id="A0A4C1ZE97"/>
<dbReference type="EMBL" id="BGZK01001705">
    <property type="protein sequence ID" value="GBP84917.1"/>
    <property type="molecule type" value="Genomic_DNA"/>
</dbReference>
<gene>
    <name evidence="1" type="ORF">EVAR_60718_1</name>
</gene>
<evidence type="ECO:0000313" key="2">
    <source>
        <dbReference type="Proteomes" id="UP000299102"/>
    </source>
</evidence>
<name>A0A4C1ZE97_EUMVA</name>
<keyword evidence="2" id="KW-1185">Reference proteome</keyword>
<dbReference type="Proteomes" id="UP000299102">
    <property type="component" value="Unassembled WGS sequence"/>
</dbReference>